<dbReference type="RefSeq" id="WP_092874808.1">
    <property type="nucleotide sequence ID" value="NZ_FOVC01000001.1"/>
</dbReference>
<dbReference type="STRING" id="1367852.SAMN05216516_101567"/>
<keyword evidence="2" id="KW-1185">Reference proteome</keyword>
<protein>
    <recommendedName>
        <fullName evidence="3">DUF1318 domain-containing protein</fullName>
    </recommendedName>
</protein>
<evidence type="ECO:0000313" key="2">
    <source>
        <dbReference type="Proteomes" id="UP000242222"/>
    </source>
</evidence>
<dbReference type="InterPro" id="IPR008309">
    <property type="entry name" value="YdbL"/>
</dbReference>
<sequence>MSIKRYTGWILALIILTPASLALTLTEARSSGRAGETLSGYLAARQNDRETQALVNRVNTGRQQQYQRLADQNNLTTNEVAAIAGQKLVERADPGEYVRGINGLWVQKKAQ</sequence>
<dbReference type="Proteomes" id="UP000242222">
    <property type="component" value="Unassembled WGS sequence"/>
</dbReference>
<dbReference type="Pfam" id="PF07027">
    <property type="entry name" value="DUF1318"/>
    <property type="match status" value="1"/>
</dbReference>
<organism evidence="1 2">
    <name type="scientific">Izhakiella capsodis</name>
    <dbReference type="NCBI Taxonomy" id="1367852"/>
    <lineage>
        <taxon>Bacteria</taxon>
        <taxon>Pseudomonadati</taxon>
        <taxon>Pseudomonadota</taxon>
        <taxon>Gammaproteobacteria</taxon>
        <taxon>Enterobacterales</taxon>
        <taxon>Erwiniaceae</taxon>
        <taxon>Izhakiella</taxon>
    </lineage>
</organism>
<gene>
    <name evidence="1" type="ORF">SAMN05216516_101567</name>
</gene>
<proteinExistence type="predicted"/>
<evidence type="ECO:0008006" key="3">
    <source>
        <dbReference type="Google" id="ProtNLM"/>
    </source>
</evidence>
<dbReference type="AlphaFoldDB" id="A0A1I4V5X1"/>
<name>A0A1I4V5X1_9GAMM</name>
<evidence type="ECO:0000313" key="1">
    <source>
        <dbReference type="EMBL" id="SFM96572.1"/>
    </source>
</evidence>
<dbReference type="EMBL" id="FOVC01000001">
    <property type="protein sequence ID" value="SFM96572.1"/>
    <property type="molecule type" value="Genomic_DNA"/>
</dbReference>
<dbReference type="OrthoDB" id="9798130at2"/>
<reference evidence="2" key="1">
    <citation type="submission" date="2016-10" db="EMBL/GenBank/DDBJ databases">
        <authorList>
            <person name="Varghese N."/>
            <person name="Submissions S."/>
        </authorList>
    </citation>
    <scope>NUCLEOTIDE SEQUENCE [LARGE SCALE GENOMIC DNA]</scope>
    <source>
        <strain evidence="2">N6PO6</strain>
    </source>
</reference>
<dbReference type="PIRSF" id="PIRSF025560">
    <property type="entry name" value="UCP025560"/>
    <property type="match status" value="1"/>
</dbReference>
<accession>A0A1I4V5X1</accession>